<dbReference type="PANTHER" id="PTHR41247">
    <property type="entry name" value="HTH-TYPE TRANSCRIPTIONAL REPRESSOR YCNK"/>
    <property type="match status" value="1"/>
</dbReference>
<protein>
    <submittedName>
        <fullName evidence="2">Nitrous oxide reductase accessory protein NosL</fullName>
    </submittedName>
</protein>
<dbReference type="EMBL" id="CP027792">
    <property type="protein sequence ID" value="AVP58350.1"/>
    <property type="molecule type" value="Genomic_DNA"/>
</dbReference>
<evidence type="ECO:0000313" key="3">
    <source>
        <dbReference type="Proteomes" id="UP000241829"/>
    </source>
</evidence>
<organism evidence="2 3">
    <name type="scientific">Pulveribacter suum</name>
    <dbReference type="NCBI Taxonomy" id="2116657"/>
    <lineage>
        <taxon>Bacteria</taxon>
        <taxon>Pseudomonadati</taxon>
        <taxon>Pseudomonadota</taxon>
        <taxon>Betaproteobacteria</taxon>
        <taxon>Burkholderiales</taxon>
        <taxon>Comamonadaceae</taxon>
        <taxon>Pulveribacter</taxon>
    </lineage>
</organism>
<name>A0A2P1NMR4_9BURK</name>
<proteinExistence type="predicted"/>
<dbReference type="InterPro" id="IPR008719">
    <property type="entry name" value="N2O_reductase_NosL"/>
</dbReference>
<dbReference type="RefSeq" id="WP_106846898.1">
    <property type="nucleotide sequence ID" value="NZ_CP027792.1"/>
</dbReference>
<sequence>MNCLCMTRRRALGLAALAALSATGLLAACGDKDQQQAQLAPVEIDRGTSCELDGMLLADYPGPKAQVVFAGQDKPSFFCDTVEFFNTMLAGEQVRAVRAAWVQDMGQAKWEEPQGHWIDAKGAFYVLGSKRHGSMGPTIASFAQEADATKFAGEYGGKVLRYADVKPDMVDLSGGALHDTRM</sequence>
<evidence type="ECO:0000256" key="1">
    <source>
        <dbReference type="SAM" id="SignalP"/>
    </source>
</evidence>
<dbReference type="KEGG" id="melm:C7H73_12205"/>
<feature type="signal peptide" evidence="1">
    <location>
        <begin position="1"/>
        <end position="27"/>
    </location>
</feature>
<dbReference type="OrthoDB" id="982633at2"/>
<accession>A0A2P1NMR4</accession>
<reference evidence="3" key="1">
    <citation type="submission" date="2018-03" db="EMBL/GenBank/DDBJ databases">
        <title>Genome sequencing of Melaminivora sp. strain SC2-7.</title>
        <authorList>
            <person name="Kim S.-J."/>
            <person name="Heo J."/>
            <person name="Ahn J.-H."/>
            <person name="Kwon S.-W."/>
        </authorList>
    </citation>
    <scope>NUCLEOTIDE SEQUENCE [LARGE SCALE GENOMIC DNA]</scope>
    <source>
        <strain evidence="3">SC2-7</strain>
    </source>
</reference>
<gene>
    <name evidence="2" type="ORF">C7H73_12205</name>
</gene>
<dbReference type="Proteomes" id="UP000241829">
    <property type="component" value="Chromosome"/>
</dbReference>
<dbReference type="Gene3D" id="3.30.70.2050">
    <property type="match status" value="1"/>
</dbReference>
<dbReference type="SUPFAM" id="SSF160387">
    <property type="entry name" value="NosL/MerB-like"/>
    <property type="match status" value="1"/>
</dbReference>
<dbReference type="Gene3D" id="3.30.70.2060">
    <property type="match status" value="1"/>
</dbReference>
<feature type="chain" id="PRO_5015156990" evidence="1">
    <location>
        <begin position="28"/>
        <end position="182"/>
    </location>
</feature>
<dbReference type="PANTHER" id="PTHR41247:SF1">
    <property type="entry name" value="HTH-TYPE TRANSCRIPTIONAL REPRESSOR YCNK"/>
    <property type="match status" value="1"/>
</dbReference>
<dbReference type="Pfam" id="PF05573">
    <property type="entry name" value="NosL"/>
    <property type="match status" value="1"/>
</dbReference>
<dbReference type="AlphaFoldDB" id="A0A2P1NMR4"/>
<keyword evidence="1" id="KW-0732">Signal</keyword>
<keyword evidence="3" id="KW-1185">Reference proteome</keyword>
<evidence type="ECO:0000313" key="2">
    <source>
        <dbReference type="EMBL" id="AVP58350.1"/>
    </source>
</evidence>